<gene>
    <name evidence="2" type="ORF">CHIRRI_LOCUS3900</name>
</gene>
<accession>A0A9N9RR85</accession>
<dbReference type="Proteomes" id="UP001153620">
    <property type="component" value="Chromosome 1"/>
</dbReference>
<dbReference type="InterPro" id="IPR032675">
    <property type="entry name" value="LRR_dom_sf"/>
</dbReference>
<dbReference type="EMBL" id="OU895877">
    <property type="protein sequence ID" value="CAG9800963.1"/>
    <property type="molecule type" value="Genomic_DNA"/>
</dbReference>
<reference evidence="2" key="1">
    <citation type="submission" date="2022-01" db="EMBL/GenBank/DDBJ databases">
        <authorList>
            <person name="King R."/>
        </authorList>
    </citation>
    <scope>NUCLEOTIDE SEQUENCE</scope>
</reference>
<sequence length="420" mass="49724">MTDPLKLFSEITCEKIFSYLSVADLLNCSLVNKNYYEFIAKTPSFMRRLKISLTLHNTLLSDDFQNLSILNESQRQYQHFESFNLSIDFNSVYVLRKKLKSIKMRRVLLHDESELKIFFSGIEETIEELILERYIDNLELKVSDNPAISCSFPKLKHLELHYIPNFIFKYFTTCKNLTELKITGKRDVNFYNILRHNPQLKKLAIVTDEIDNYFDEDVTKFIQCKLTYFEARDIYNLTARCIENFELLLEKQINYLEEIDLGDWIAVDIVKMIFHMPRLKKLTFKGFHNVEEHVRMNEIDFHRSQSITTLNLIDTFSKPAILQAFIQACPNVTRLKLYSLKKESLSYLTQALPNLQVLSVDLLEIKEFNNECDFVYLKEFKMKVYHRGLQFSEALNNNFENLVKKEVESLENMNKVTFVN</sequence>
<dbReference type="AlphaFoldDB" id="A0A9N9RR85"/>
<dbReference type="SUPFAM" id="SSF52047">
    <property type="entry name" value="RNI-like"/>
    <property type="match status" value="1"/>
</dbReference>
<dbReference type="InterPro" id="IPR001810">
    <property type="entry name" value="F-box_dom"/>
</dbReference>
<keyword evidence="3" id="KW-1185">Reference proteome</keyword>
<evidence type="ECO:0000313" key="3">
    <source>
        <dbReference type="Proteomes" id="UP001153620"/>
    </source>
</evidence>
<reference evidence="2" key="2">
    <citation type="submission" date="2022-10" db="EMBL/GenBank/DDBJ databases">
        <authorList>
            <consortium name="ENA_rothamsted_submissions"/>
            <consortium name="culmorum"/>
            <person name="King R."/>
        </authorList>
    </citation>
    <scope>NUCLEOTIDE SEQUENCE</scope>
</reference>
<feature type="domain" description="F-box" evidence="1">
    <location>
        <begin position="14"/>
        <end position="50"/>
    </location>
</feature>
<name>A0A9N9RR85_9DIPT</name>
<evidence type="ECO:0000313" key="2">
    <source>
        <dbReference type="EMBL" id="CAG9800963.1"/>
    </source>
</evidence>
<evidence type="ECO:0000259" key="1">
    <source>
        <dbReference type="Pfam" id="PF12937"/>
    </source>
</evidence>
<proteinExistence type="predicted"/>
<dbReference type="Pfam" id="PF12937">
    <property type="entry name" value="F-box-like"/>
    <property type="match status" value="1"/>
</dbReference>
<dbReference type="Gene3D" id="1.20.1280.50">
    <property type="match status" value="1"/>
</dbReference>
<dbReference type="Gene3D" id="3.80.10.10">
    <property type="entry name" value="Ribonuclease Inhibitor"/>
    <property type="match status" value="1"/>
</dbReference>
<protein>
    <recommendedName>
        <fullName evidence="1">F-box domain-containing protein</fullName>
    </recommendedName>
</protein>
<organism evidence="2 3">
    <name type="scientific">Chironomus riparius</name>
    <dbReference type="NCBI Taxonomy" id="315576"/>
    <lineage>
        <taxon>Eukaryota</taxon>
        <taxon>Metazoa</taxon>
        <taxon>Ecdysozoa</taxon>
        <taxon>Arthropoda</taxon>
        <taxon>Hexapoda</taxon>
        <taxon>Insecta</taxon>
        <taxon>Pterygota</taxon>
        <taxon>Neoptera</taxon>
        <taxon>Endopterygota</taxon>
        <taxon>Diptera</taxon>
        <taxon>Nematocera</taxon>
        <taxon>Chironomoidea</taxon>
        <taxon>Chironomidae</taxon>
        <taxon>Chironominae</taxon>
        <taxon>Chironomus</taxon>
    </lineage>
</organism>